<evidence type="ECO:0000313" key="17">
    <source>
        <dbReference type="EMBL" id="PYF11009.1"/>
    </source>
</evidence>
<keyword evidence="10 13" id="KW-0143">Chaperone</keyword>
<dbReference type="InterPro" id="IPR047196">
    <property type="entry name" value="YidC_ALB_C"/>
</dbReference>
<dbReference type="PRINTS" id="PR00701">
    <property type="entry name" value="60KDINNERMP"/>
</dbReference>
<dbReference type="GO" id="GO:0005886">
    <property type="term" value="C:plasma membrane"/>
    <property type="evidence" value="ECO:0007669"/>
    <property type="project" value="UniProtKB-SubCell"/>
</dbReference>
<feature type="region of interest" description="Disordered" evidence="14">
    <location>
        <begin position="32"/>
        <end position="52"/>
    </location>
</feature>
<evidence type="ECO:0000256" key="7">
    <source>
        <dbReference type="ARBA" id="ARBA00022927"/>
    </source>
</evidence>
<dbReference type="HAMAP" id="MF_01810">
    <property type="entry name" value="YidC_type1"/>
    <property type="match status" value="1"/>
</dbReference>
<feature type="transmembrane region" description="Helical" evidence="13">
    <location>
        <begin position="379"/>
        <end position="406"/>
    </location>
</feature>
<keyword evidence="7 13" id="KW-0653">Protein transport</keyword>
<dbReference type="GO" id="GO:0032977">
    <property type="term" value="F:membrane insertase activity"/>
    <property type="evidence" value="ECO:0007669"/>
    <property type="project" value="InterPro"/>
</dbReference>
<comment type="subunit">
    <text evidence="13">Interacts with the Sec translocase complex via SecD. Specifically interacts with transmembrane segments of nascent integral membrane proteins during membrane integration.</text>
</comment>
<dbReference type="InterPro" id="IPR038221">
    <property type="entry name" value="YidC_periplasmic_sf"/>
</dbReference>
<reference evidence="17 18" key="1">
    <citation type="submission" date="2018-06" db="EMBL/GenBank/DDBJ databases">
        <title>Genomic Encyclopedia of Type Strains, Phase III (KMG-III): the genomes of soil and plant-associated and newly described type strains.</title>
        <authorList>
            <person name="Whitman W."/>
        </authorList>
    </citation>
    <scope>NUCLEOTIDE SEQUENCE [LARGE SCALE GENOMIC DNA]</scope>
    <source>
        <strain evidence="17 18">JA737</strain>
    </source>
</reference>
<evidence type="ECO:0000256" key="4">
    <source>
        <dbReference type="ARBA" id="ARBA00022448"/>
    </source>
</evidence>
<keyword evidence="18" id="KW-1185">Reference proteome</keyword>
<evidence type="ECO:0000256" key="1">
    <source>
        <dbReference type="ARBA" id="ARBA00004429"/>
    </source>
</evidence>
<dbReference type="NCBIfam" id="NF002353">
    <property type="entry name" value="PRK01318.1-4"/>
    <property type="match status" value="1"/>
</dbReference>
<evidence type="ECO:0000256" key="11">
    <source>
        <dbReference type="ARBA" id="ARBA00033245"/>
    </source>
</evidence>
<evidence type="ECO:0000313" key="18">
    <source>
        <dbReference type="Proteomes" id="UP000247727"/>
    </source>
</evidence>
<keyword evidence="8 13" id="KW-1133">Transmembrane helix</keyword>
<name>A0A318UEA5_9RHOB</name>
<keyword evidence="5 13" id="KW-1003">Cell membrane</keyword>
<accession>A0A318UEA5</accession>
<dbReference type="NCBIfam" id="TIGR03593">
    <property type="entry name" value="yidC_nterm"/>
    <property type="match status" value="1"/>
</dbReference>
<comment type="caution">
    <text evidence="17">The sequence shown here is derived from an EMBL/GenBank/DDBJ whole genome shotgun (WGS) entry which is preliminary data.</text>
</comment>
<dbReference type="EMBL" id="QJTK01000003">
    <property type="protein sequence ID" value="PYF11009.1"/>
    <property type="molecule type" value="Genomic_DNA"/>
</dbReference>
<evidence type="ECO:0000259" key="16">
    <source>
        <dbReference type="Pfam" id="PF14849"/>
    </source>
</evidence>
<protein>
    <recommendedName>
        <fullName evidence="3 13">Membrane protein insertase YidC</fullName>
    </recommendedName>
    <alternativeName>
        <fullName evidence="12 13">Foldase YidC</fullName>
    </alternativeName>
    <alternativeName>
        <fullName evidence="11 13">Membrane integrase YidC</fullName>
    </alternativeName>
    <alternativeName>
        <fullName evidence="13">Membrane protein YidC</fullName>
    </alternativeName>
</protein>
<evidence type="ECO:0000256" key="9">
    <source>
        <dbReference type="ARBA" id="ARBA00023136"/>
    </source>
</evidence>
<feature type="domain" description="Membrane insertase YidC N-terminal" evidence="16">
    <location>
        <begin position="69"/>
        <end position="375"/>
    </location>
</feature>
<dbReference type="CDD" id="cd19961">
    <property type="entry name" value="EcYidC-like_peri"/>
    <property type="match status" value="1"/>
</dbReference>
<evidence type="ECO:0000256" key="5">
    <source>
        <dbReference type="ARBA" id="ARBA00022475"/>
    </source>
</evidence>
<dbReference type="InterPro" id="IPR001708">
    <property type="entry name" value="YidC/ALB3/OXA1/COX18"/>
</dbReference>
<dbReference type="InterPro" id="IPR019998">
    <property type="entry name" value="Membr_insert_YidC"/>
</dbReference>
<gene>
    <name evidence="13" type="primary">yidC</name>
    <name evidence="17" type="ORF">C8J30_103103</name>
</gene>
<dbReference type="Pfam" id="PF14849">
    <property type="entry name" value="YidC_periplas"/>
    <property type="match status" value="1"/>
</dbReference>
<dbReference type="CDD" id="cd20070">
    <property type="entry name" value="5TM_YidC_Alb3"/>
    <property type="match status" value="1"/>
</dbReference>
<keyword evidence="4 13" id="KW-0813">Transport</keyword>
<evidence type="ECO:0000256" key="8">
    <source>
        <dbReference type="ARBA" id="ARBA00022989"/>
    </source>
</evidence>
<dbReference type="Gene3D" id="2.70.98.90">
    <property type="match status" value="1"/>
</dbReference>
<proteinExistence type="inferred from homology"/>
<evidence type="ECO:0000256" key="12">
    <source>
        <dbReference type="ARBA" id="ARBA00033342"/>
    </source>
</evidence>
<feature type="transmembrane region" description="Helical" evidence="13">
    <location>
        <begin position="516"/>
        <end position="535"/>
    </location>
</feature>
<keyword evidence="9 13" id="KW-0472">Membrane</keyword>
<evidence type="ECO:0000256" key="2">
    <source>
        <dbReference type="ARBA" id="ARBA00010527"/>
    </source>
</evidence>
<evidence type="ECO:0000256" key="14">
    <source>
        <dbReference type="SAM" id="MobiDB-lite"/>
    </source>
</evidence>
<dbReference type="InterPro" id="IPR028053">
    <property type="entry name" value="Membr_insert_YidC_N"/>
</dbReference>
<organism evidence="17 18">
    <name type="scientific">Rhodobacter viridis</name>
    <dbReference type="NCBI Taxonomy" id="1054202"/>
    <lineage>
        <taxon>Bacteria</taxon>
        <taxon>Pseudomonadati</taxon>
        <taxon>Pseudomonadota</taxon>
        <taxon>Alphaproteobacteria</taxon>
        <taxon>Rhodobacterales</taxon>
        <taxon>Rhodobacter group</taxon>
        <taxon>Rhodobacter</taxon>
    </lineage>
</organism>
<dbReference type="Pfam" id="PF02096">
    <property type="entry name" value="60KD_IMP"/>
    <property type="match status" value="1"/>
</dbReference>
<feature type="transmembrane region" description="Helical" evidence="13">
    <location>
        <begin position="7"/>
        <end position="26"/>
    </location>
</feature>
<feature type="compositionally biased region" description="Low complexity" evidence="14">
    <location>
        <begin position="42"/>
        <end position="52"/>
    </location>
</feature>
<dbReference type="PRINTS" id="PR01900">
    <property type="entry name" value="YIDCPROTEIN"/>
</dbReference>
<feature type="domain" description="Membrane insertase YidC/Oxa/ALB C-terminal" evidence="15">
    <location>
        <begin position="387"/>
        <end position="589"/>
    </location>
</feature>
<feature type="transmembrane region" description="Helical" evidence="13">
    <location>
        <begin position="555"/>
        <end position="576"/>
    </location>
</feature>
<evidence type="ECO:0000256" key="13">
    <source>
        <dbReference type="HAMAP-Rule" id="MF_01810"/>
    </source>
</evidence>
<evidence type="ECO:0000259" key="15">
    <source>
        <dbReference type="Pfam" id="PF02096"/>
    </source>
</evidence>
<evidence type="ECO:0000256" key="6">
    <source>
        <dbReference type="ARBA" id="ARBA00022692"/>
    </source>
</evidence>
<evidence type="ECO:0000256" key="10">
    <source>
        <dbReference type="ARBA" id="ARBA00023186"/>
    </source>
</evidence>
<dbReference type="NCBIfam" id="TIGR03592">
    <property type="entry name" value="yidC_oxa1_cterm"/>
    <property type="match status" value="1"/>
</dbReference>
<dbReference type="GO" id="GO:0051205">
    <property type="term" value="P:protein insertion into membrane"/>
    <property type="evidence" value="ECO:0007669"/>
    <property type="project" value="TreeGrafter"/>
</dbReference>
<dbReference type="RefSeq" id="WP_110804801.1">
    <property type="nucleotide sequence ID" value="NZ_QJTK01000003.1"/>
</dbReference>
<evidence type="ECO:0000256" key="3">
    <source>
        <dbReference type="ARBA" id="ARBA00015325"/>
    </source>
</evidence>
<dbReference type="PANTHER" id="PTHR12428">
    <property type="entry name" value="OXA1"/>
    <property type="match status" value="1"/>
</dbReference>
<dbReference type="GO" id="GO:0015031">
    <property type="term" value="P:protein transport"/>
    <property type="evidence" value="ECO:0007669"/>
    <property type="project" value="UniProtKB-KW"/>
</dbReference>
<dbReference type="OrthoDB" id="9780552at2"/>
<sequence length="617" mass="67887">MDNQNRNLILATVLSALVIVVWTVFFPPPKPKATDPVTQSQTASESTPTAAAPVATAVPAVDPAPEAPRVAIDTPALTGSISLLGARFDDLSLKRYHEKLDENSPLVRLLAPVGGSDLAAAKPYYVVQGWSALAGVTAAQVPGPKTLWTAQPGAKLTPETPLTLTWDNGAGLLFTRTIAVDPQYLFTVTDAVKNTGAAPVSIAPWGIIARHGIPSGNRVYVLHEGAVRMTNGELQEIKYKKITDLDTVEGEGQADVLTADSGGWAGFTDKYWMTTLIPETARFTSVVKYVPSADLYQTETRQPAVEIAVGASTSVTMRLFAGAKEWEAIAEYQNAPGWFDSLLGDRVDPNRPQITRFVDSIDWGWYYFLTKPMFRLLHWLHAVLGNMGFAIIALTVIIKLIVFPLARTSYISMAKMKEIQPMMEALKERTKDDKQAMQKGMMELYKREKINPAAGCLPVLLQIPIFFSLYKVIYVTIELYHAPFIGWIHDLSAPDPSSILNLFGLLDFATPQPGSMLFMFSLGVLPILLGISMWFQQKLNPAPSDPSQAAVFAWMPWIFMFMLGSFASGLVLYWIANNTITFIQQYSIMTLHGKRPDLFGNIASSFRKKPAPETPKK</sequence>
<comment type="subcellular location">
    <subcellularLocation>
        <location evidence="1">Cell inner membrane</location>
        <topology evidence="1">Multi-pass membrane protein</topology>
    </subcellularLocation>
    <subcellularLocation>
        <location evidence="13">Cell membrane</location>
        <topology evidence="13">Multi-pass membrane protein</topology>
    </subcellularLocation>
</comment>
<dbReference type="InterPro" id="IPR028055">
    <property type="entry name" value="YidC/Oxa/ALB_C"/>
</dbReference>
<keyword evidence="6 13" id="KW-0812">Transmembrane</keyword>
<dbReference type="PANTHER" id="PTHR12428:SF65">
    <property type="entry name" value="CYTOCHROME C OXIDASE ASSEMBLY PROTEIN COX18, MITOCHONDRIAL"/>
    <property type="match status" value="1"/>
</dbReference>
<dbReference type="AlphaFoldDB" id="A0A318UEA5"/>
<dbReference type="Proteomes" id="UP000247727">
    <property type="component" value="Unassembled WGS sequence"/>
</dbReference>
<comment type="similarity">
    <text evidence="2 13">Belongs to the OXA1/ALB3/YidC family. Type 1 subfamily.</text>
</comment>
<comment type="function">
    <text evidence="13">Required for the insertion and/or proper folding and/or complex formation of integral membrane proteins into the membrane. Involved in integration of membrane proteins that insert both dependently and independently of the Sec translocase complex, as well as at least some lipoproteins. Aids folding of multispanning membrane proteins.</text>
</comment>